<evidence type="ECO:0000256" key="9">
    <source>
        <dbReference type="ARBA" id="ARBA00023268"/>
    </source>
</evidence>
<organism evidence="14 15">
    <name type="scientific">Arthrobacter methylotrophus</name>
    <dbReference type="NCBI Taxonomy" id="121291"/>
    <lineage>
        <taxon>Bacteria</taxon>
        <taxon>Bacillati</taxon>
        <taxon>Actinomycetota</taxon>
        <taxon>Actinomycetes</taxon>
        <taxon>Micrococcales</taxon>
        <taxon>Micrococcaceae</taxon>
        <taxon>Arthrobacter</taxon>
    </lineage>
</organism>
<dbReference type="Pfam" id="PF00725">
    <property type="entry name" value="3HCDH"/>
    <property type="match status" value="1"/>
</dbReference>
<evidence type="ECO:0000256" key="4">
    <source>
        <dbReference type="ARBA" id="ARBA00022963"/>
    </source>
</evidence>
<feature type="region of interest" description="Disordered" evidence="11">
    <location>
        <begin position="698"/>
        <end position="717"/>
    </location>
</feature>
<dbReference type="InterPro" id="IPR006176">
    <property type="entry name" value="3-OHacyl-CoA_DH_NAD-bd"/>
</dbReference>
<dbReference type="SUPFAM" id="SSF51735">
    <property type="entry name" value="NAD(P)-binding Rossmann-fold domains"/>
    <property type="match status" value="1"/>
</dbReference>
<evidence type="ECO:0000256" key="3">
    <source>
        <dbReference type="ARBA" id="ARBA00022832"/>
    </source>
</evidence>
<keyword evidence="15" id="KW-1185">Reference proteome</keyword>
<evidence type="ECO:0000256" key="6">
    <source>
        <dbReference type="ARBA" id="ARBA00023027"/>
    </source>
</evidence>
<evidence type="ECO:0000259" key="12">
    <source>
        <dbReference type="Pfam" id="PF00725"/>
    </source>
</evidence>
<dbReference type="Gene3D" id="1.10.1040.50">
    <property type="match status" value="1"/>
</dbReference>
<feature type="domain" description="3-hydroxyacyl-CoA dehydrogenase NAD binding" evidence="13">
    <location>
        <begin position="347"/>
        <end position="525"/>
    </location>
</feature>
<dbReference type="EMBL" id="JBHMBH010000006">
    <property type="protein sequence ID" value="MFB9712723.1"/>
    <property type="molecule type" value="Genomic_DNA"/>
</dbReference>
<dbReference type="PANTHER" id="PTHR43612:SF3">
    <property type="entry name" value="TRIFUNCTIONAL ENZYME SUBUNIT ALPHA, MITOCHONDRIAL"/>
    <property type="match status" value="1"/>
</dbReference>
<dbReference type="RefSeq" id="WP_345049730.1">
    <property type="nucleotide sequence ID" value="NZ_BAABED010000001.1"/>
</dbReference>
<keyword evidence="5" id="KW-0560">Oxidoreductase</keyword>
<dbReference type="SUPFAM" id="SSF52096">
    <property type="entry name" value="ClpP/crotonase"/>
    <property type="match status" value="1"/>
</dbReference>
<feature type="compositionally biased region" description="Basic and acidic residues" evidence="11">
    <location>
        <begin position="708"/>
        <end position="717"/>
    </location>
</feature>
<evidence type="ECO:0000256" key="1">
    <source>
        <dbReference type="ARBA" id="ARBA00005005"/>
    </source>
</evidence>
<dbReference type="Gene3D" id="3.90.226.10">
    <property type="entry name" value="2-enoyl-CoA Hydratase, Chain A, domain 1"/>
    <property type="match status" value="1"/>
</dbReference>
<evidence type="ECO:0000313" key="15">
    <source>
        <dbReference type="Proteomes" id="UP001589536"/>
    </source>
</evidence>
<dbReference type="CDD" id="cd06558">
    <property type="entry name" value="crotonase-like"/>
    <property type="match status" value="1"/>
</dbReference>
<evidence type="ECO:0000256" key="5">
    <source>
        <dbReference type="ARBA" id="ARBA00023002"/>
    </source>
</evidence>
<keyword evidence="8" id="KW-0456">Lyase</keyword>
<keyword evidence="6" id="KW-0520">NAD</keyword>
<proteinExistence type="inferred from homology"/>
<dbReference type="PANTHER" id="PTHR43612">
    <property type="entry name" value="TRIFUNCTIONAL ENZYME SUBUNIT ALPHA"/>
    <property type="match status" value="1"/>
</dbReference>
<comment type="caution">
    <text evidence="14">The sequence shown here is derived from an EMBL/GenBank/DDBJ whole genome shotgun (WGS) entry which is preliminary data.</text>
</comment>
<keyword evidence="9" id="KW-0511">Multifunctional enzyme</keyword>
<comment type="catalytic activity">
    <reaction evidence="10">
        <text>a (3S)-3-hydroxyacyl-CoA + NAD(+) = a 3-oxoacyl-CoA + NADH + H(+)</text>
        <dbReference type="Rhea" id="RHEA:22432"/>
        <dbReference type="ChEBI" id="CHEBI:15378"/>
        <dbReference type="ChEBI" id="CHEBI:57318"/>
        <dbReference type="ChEBI" id="CHEBI:57540"/>
        <dbReference type="ChEBI" id="CHEBI:57945"/>
        <dbReference type="ChEBI" id="CHEBI:90726"/>
        <dbReference type="EC" id="1.1.1.35"/>
    </reaction>
</comment>
<keyword evidence="3" id="KW-0276">Fatty acid metabolism</keyword>
<keyword evidence="7" id="KW-0443">Lipid metabolism</keyword>
<accession>A0ABV5UJM5</accession>
<reference evidence="14 15" key="1">
    <citation type="submission" date="2024-09" db="EMBL/GenBank/DDBJ databases">
        <authorList>
            <person name="Sun Q."/>
            <person name="Mori K."/>
        </authorList>
    </citation>
    <scope>NUCLEOTIDE SEQUENCE [LARGE SCALE GENOMIC DNA]</scope>
    <source>
        <strain evidence="14 15">JCM 13519</strain>
    </source>
</reference>
<dbReference type="Proteomes" id="UP001589536">
    <property type="component" value="Unassembled WGS sequence"/>
</dbReference>
<name>A0ABV5UJM5_9MICC</name>
<keyword evidence="4" id="KW-0442">Lipid degradation</keyword>
<evidence type="ECO:0000256" key="10">
    <source>
        <dbReference type="ARBA" id="ARBA00049556"/>
    </source>
</evidence>
<evidence type="ECO:0000256" key="2">
    <source>
        <dbReference type="ARBA" id="ARBA00007005"/>
    </source>
</evidence>
<comment type="similarity">
    <text evidence="2">In the central section; belongs to the 3-hydroxyacyl-CoA dehydrogenase family.</text>
</comment>
<gene>
    <name evidence="14" type="ORF">ACFFPI_00945</name>
</gene>
<protein>
    <submittedName>
        <fullName evidence="14">3-hydroxyacyl-CoA dehydrogenase NAD-binding domain-containing protein</fullName>
    </submittedName>
</protein>
<dbReference type="InterPro" id="IPR050136">
    <property type="entry name" value="FA_oxidation_alpha_subunit"/>
</dbReference>
<sequence>MSEKPATLETVRERRTTSVESVTEVTTEYVAYAGHRFAILVLRNADGRPVTLGPASLDNFEAAVRALDVSGVDAVAVTGTGPVFCAGADLKKMTEAVTPEQAADVARRGLEAFGLLEALPLPTFAFINGVALGGGLELALHARYRTVSDSVRALGFPEVRLGLIPGWGGIPRAAALLGPAETARLVVSDSLGGRNLSGRAAAELGLVDAVVPEDGFLAASLDFASGVLSGTPVPVPAAVPAAAARDGGARPEPAPTVGPAAVEDLRAQLDSRLHGAAPAPYRALELIVEAATATAGAAGQEAEIQAFGELLLSDEARASIYAFHVTQSLAKKPAGRPAVEPLLVRAVGVVGAGLMASQLALVFARQLRVPVRITDLSQDRINAALEWIGTQLDKLAVRGQLDPAEAEAIRALVTGCIDKKAFADCDVVIEAVFEELEVKRAVFAELEPLLRADALLLTNTSSLSIEEMGAGLERPGRLIGFHFFNPVAVLPLVEIITTPQTDQTTLATAFELAKRLRKTAVLVTDTAGFVVNRVLTRLFNEVLSLLDDGADPATVDHALDPLGLPMTPLQLLQFIGPAVQLHICEKMHQSYPERFGVSASLAKLVAAGLPGYLDDDGGLSPEAASLLPAPKAADAGAVRSRILAALAEEVTAMLEEGVVAGPEQIDLCMILGANYPFHTGGLTPLLDREAGTAFHPELRVSGLPSPRDLARHLQGEK</sequence>
<comment type="pathway">
    <text evidence="1">Lipid metabolism; fatty acid beta-oxidation.</text>
</comment>
<dbReference type="InterPro" id="IPR006108">
    <property type="entry name" value="3HC_DH_C"/>
</dbReference>
<dbReference type="InterPro" id="IPR036291">
    <property type="entry name" value="NAD(P)-bd_dom_sf"/>
</dbReference>
<evidence type="ECO:0000259" key="13">
    <source>
        <dbReference type="Pfam" id="PF02737"/>
    </source>
</evidence>
<evidence type="ECO:0000256" key="11">
    <source>
        <dbReference type="SAM" id="MobiDB-lite"/>
    </source>
</evidence>
<evidence type="ECO:0000256" key="7">
    <source>
        <dbReference type="ARBA" id="ARBA00023098"/>
    </source>
</evidence>
<feature type="domain" description="3-hydroxyacyl-CoA dehydrogenase C-terminal" evidence="12">
    <location>
        <begin position="528"/>
        <end position="612"/>
    </location>
</feature>
<dbReference type="InterPro" id="IPR001753">
    <property type="entry name" value="Enoyl-CoA_hydra/iso"/>
</dbReference>
<dbReference type="Pfam" id="PF00378">
    <property type="entry name" value="ECH_1"/>
    <property type="match status" value="1"/>
</dbReference>
<dbReference type="SUPFAM" id="SSF48179">
    <property type="entry name" value="6-phosphogluconate dehydrogenase C-terminal domain-like"/>
    <property type="match status" value="2"/>
</dbReference>
<evidence type="ECO:0000256" key="8">
    <source>
        <dbReference type="ARBA" id="ARBA00023239"/>
    </source>
</evidence>
<dbReference type="Pfam" id="PF02737">
    <property type="entry name" value="3HCDH_N"/>
    <property type="match status" value="1"/>
</dbReference>
<dbReference type="Gene3D" id="3.40.50.720">
    <property type="entry name" value="NAD(P)-binding Rossmann-like Domain"/>
    <property type="match status" value="1"/>
</dbReference>
<dbReference type="InterPro" id="IPR008927">
    <property type="entry name" value="6-PGluconate_DH-like_C_sf"/>
</dbReference>
<evidence type="ECO:0000313" key="14">
    <source>
        <dbReference type="EMBL" id="MFB9712723.1"/>
    </source>
</evidence>
<dbReference type="InterPro" id="IPR029045">
    <property type="entry name" value="ClpP/crotonase-like_dom_sf"/>
</dbReference>